<organism evidence="4 5">
    <name type="scientific">Paratrimastix pyriformis</name>
    <dbReference type="NCBI Taxonomy" id="342808"/>
    <lineage>
        <taxon>Eukaryota</taxon>
        <taxon>Metamonada</taxon>
        <taxon>Preaxostyla</taxon>
        <taxon>Paratrimastigidae</taxon>
        <taxon>Paratrimastix</taxon>
    </lineage>
</organism>
<accession>A0ABQ8UBS2</accession>
<dbReference type="EMBL" id="JAPMOS010000062">
    <property type="protein sequence ID" value="KAJ4456731.1"/>
    <property type="molecule type" value="Genomic_DNA"/>
</dbReference>
<protein>
    <recommendedName>
        <fullName evidence="6">PSI domain-containing protein</fullName>
    </recommendedName>
</protein>
<feature type="compositionally biased region" description="Pro residues" evidence="1">
    <location>
        <begin position="388"/>
        <end position="402"/>
    </location>
</feature>
<gene>
    <name evidence="4" type="ORF">PAPYR_7942</name>
</gene>
<name>A0ABQ8UBS2_9EUKA</name>
<feature type="signal peptide" evidence="3">
    <location>
        <begin position="1"/>
        <end position="19"/>
    </location>
</feature>
<proteinExistence type="predicted"/>
<reference evidence="4" key="1">
    <citation type="journal article" date="2022" name="bioRxiv">
        <title>Genomics of Preaxostyla Flagellates Illuminates Evolutionary Transitions and the Path Towards Mitochondrial Loss.</title>
        <authorList>
            <person name="Novak L.V.F."/>
            <person name="Treitli S.C."/>
            <person name="Pyrih J."/>
            <person name="Halakuc P."/>
            <person name="Pipaliya S.V."/>
            <person name="Vacek V."/>
            <person name="Brzon O."/>
            <person name="Soukal P."/>
            <person name="Eme L."/>
            <person name="Dacks J.B."/>
            <person name="Karnkowska A."/>
            <person name="Elias M."/>
            <person name="Hampl V."/>
        </authorList>
    </citation>
    <scope>NUCLEOTIDE SEQUENCE</scope>
    <source>
        <strain evidence="4">RCP-MX</strain>
    </source>
</reference>
<feature type="region of interest" description="Disordered" evidence="1">
    <location>
        <begin position="455"/>
        <end position="485"/>
    </location>
</feature>
<evidence type="ECO:0000256" key="1">
    <source>
        <dbReference type="SAM" id="MobiDB-lite"/>
    </source>
</evidence>
<feature type="compositionally biased region" description="Low complexity" evidence="1">
    <location>
        <begin position="470"/>
        <end position="485"/>
    </location>
</feature>
<comment type="caution">
    <text evidence="4">The sequence shown here is derived from an EMBL/GenBank/DDBJ whole genome shotgun (WGS) entry which is preliminary data.</text>
</comment>
<sequence>MACPRCFLLVFLLLPVIHAWQLCFNSTETPLSSLHEEISSGTSIVSMTSGFHRITASQRARLQDAAPADGGASCASLNEDDFIRFRVQFKNGLICMCIDDPPIQPSSSWIRDSTTRIVGGLVSLASRIQICLTGILDSHFTLDQSGERTVTLSAFLGSALALVTTGLSALSFTFTGEPQEWQSDQMYSGSAPTAWTLDELSRMTVSAEVDPATETLLVFCHGTEGHQVKLFVVPEANDLVKARSPLAASRAAALANTLPPHSASAFVRSLPALLGASSLAEMTPTLVSDEHLAKTLINATISVTTCQGLGCISCLDAAQVCGWCPQQQRCVPRTDTSQCVQFAVDCTAHVTDWVFFCFPLAMFLLGVSLFLAQFPKIVRQAERNRSPGQPPSVVAPPLPPPQTSSSYGTTDPISPAATTTVAPPQVPPTAPAEQDAAREVARAAAANLVENLMRGVEEESRRSREGLQHASGIQSSSGAAEAAAGAPKVIDIDPTFLLLGDLADPVAALGPAPPSLTS</sequence>
<feature type="transmembrane region" description="Helical" evidence="2">
    <location>
        <begin position="353"/>
        <end position="374"/>
    </location>
</feature>
<evidence type="ECO:0000313" key="4">
    <source>
        <dbReference type="EMBL" id="KAJ4456731.1"/>
    </source>
</evidence>
<keyword evidence="2" id="KW-1133">Transmembrane helix</keyword>
<feature type="region of interest" description="Disordered" evidence="1">
    <location>
        <begin position="382"/>
        <end position="439"/>
    </location>
</feature>
<keyword evidence="3" id="KW-0732">Signal</keyword>
<evidence type="ECO:0008006" key="6">
    <source>
        <dbReference type="Google" id="ProtNLM"/>
    </source>
</evidence>
<keyword evidence="2" id="KW-0812">Transmembrane</keyword>
<keyword evidence="5" id="KW-1185">Reference proteome</keyword>
<feature type="chain" id="PRO_5045475299" description="PSI domain-containing protein" evidence="3">
    <location>
        <begin position="20"/>
        <end position="518"/>
    </location>
</feature>
<evidence type="ECO:0000256" key="3">
    <source>
        <dbReference type="SAM" id="SignalP"/>
    </source>
</evidence>
<keyword evidence="2" id="KW-0472">Membrane</keyword>
<dbReference type="Proteomes" id="UP001141327">
    <property type="component" value="Unassembled WGS sequence"/>
</dbReference>
<evidence type="ECO:0000256" key="2">
    <source>
        <dbReference type="SAM" id="Phobius"/>
    </source>
</evidence>
<feature type="compositionally biased region" description="Basic and acidic residues" evidence="1">
    <location>
        <begin position="455"/>
        <end position="467"/>
    </location>
</feature>
<evidence type="ECO:0000313" key="5">
    <source>
        <dbReference type="Proteomes" id="UP001141327"/>
    </source>
</evidence>